<feature type="non-terminal residue" evidence="1">
    <location>
        <position position="1"/>
    </location>
</feature>
<accession>A0A9K3GQG3</accession>
<dbReference type="EMBL" id="BDIP01009215">
    <property type="protein sequence ID" value="GIQ92219.1"/>
    <property type="molecule type" value="Genomic_DNA"/>
</dbReference>
<dbReference type="Proteomes" id="UP000265618">
    <property type="component" value="Unassembled WGS sequence"/>
</dbReference>
<gene>
    <name evidence="1" type="ORF">KIPB_015864</name>
</gene>
<comment type="caution">
    <text evidence="1">The sequence shown here is derived from an EMBL/GenBank/DDBJ whole genome shotgun (WGS) entry which is preliminary data.</text>
</comment>
<sequence>MPCPSWAINNALPILEAELYQFKMDDIHQKLDLVITTLDIDMTDLSVTE</sequence>
<protein>
    <submittedName>
        <fullName evidence="1">Uncharacterized protein</fullName>
    </submittedName>
</protein>
<name>A0A9K3GQG3_9EUKA</name>
<keyword evidence="2" id="KW-1185">Reference proteome</keyword>
<proteinExistence type="predicted"/>
<reference evidence="1 2" key="1">
    <citation type="journal article" date="2018" name="PLoS ONE">
        <title>The draft genome of Kipferlia bialata reveals reductive genome evolution in fornicate parasites.</title>
        <authorList>
            <person name="Tanifuji G."/>
            <person name="Takabayashi S."/>
            <person name="Kume K."/>
            <person name="Takagi M."/>
            <person name="Nakayama T."/>
            <person name="Kamikawa R."/>
            <person name="Inagaki Y."/>
            <person name="Hashimoto T."/>
        </authorList>
    </citation>
    <scope>NUCLEOTIDE SEQUENCE [LARGE SCALE GENOMIC DNA]</scope>
    <source>
        <strain evidence="1">NY0173</strain>
    </source>
</reference>
<evidence type="ECO:0000313" key="2">
    <source>
        <dbReference type="Proteomes" id="UP000265618"/>
    </source>
</evidence>
<organism evidence="1 2">
    <name type="scientific">Kipferlia bialata</name>
    <dbReference type="NCBI Taxonomy" id="797122"/>
    <lineage>
        <taxon>Eukaryota</taxon>
        <taxon>Metamonada</taxon>
        <taxon>Carpediemonas-like organisms</taxon>
        <taxon>Kipferlia</taxon>
    </lineage>
</organism>
<dbReference type="AlphaFoldDB" id="A0A9K3GQG3"/>
<evidence type="ECO:0000313" key="1">
    <source>
        <dbReference type="EMBL" id="GIQ92219.1"/>
    </source>
</evidence>